<dbReference type="CDD" id="cd00609">
    <property type="entry name" value="AAT_like"/>
    <property type="match status" value="1"/>
</dbReference>
<dbReference type="SMART" id="SM00345">
    <property type="entry name" value="HTH_GNTR"/>
    <property type="match status" value="1"/>
</dbReference>
<gene>
    <name evidence="7" type="primary">mocR</name>
    <name evidence="7" type="ORF">GCM10007384_38760</name>
</gene>
<keyword evidence="2" id="KW-0663">Pyridoxal phosphate</keyword>
<keyword evidence="5" id="KW-0804">Transcription</keyword>
<evidence type="ECO:0000259" key="6">
    <source>
        <dbReference type="PROSITE" id="PS50949"/>
    </source>
</evidence>
<evidence type="ECO:0000256" key="3">
    <source>
        <dbReference type="ARBA" id="ARBA00023015"/>
    </source>
</evidence>
<comment type="caution">
    <text evidence="7">The sequence shown here is derived from an EMBL/GenBank/DDBJ whole genome shotgun (WGS) entry which is preliminary data.</text>
</comment>
<accession>A0A918JYI7</accession>
<dbReference type="CDD" id="cd07377">
    <property type="entry name" value="WHTH_GntR"/>
    <property type="match status" value="1"/>
</dbReference>
<feature type="domain" description="HTH gntR-type" evidence="6">
    <location>
        <begin position="17"/>
        <end position="85"/>
    </location>
</feature>
<dbReference type="GO" id="GO:0030170">
    <property type="term" value="F:pyridoxal phosphate binding"/>
    <property type="evidence" value="ECO:0007669"/>
    <property type="project" value="InterPro"/>
</dbReference>
<name>A0A918JYI7_9FLAO</name>
<dbReference type="Pfam" id="PF00155">
    <property type="entry name" value="Aminotran_1_2"/>
    <property type="match status" value="1"/>
</dbReference>
<reference evidence="7 8" key="1">
    <citation type="journal article" date="2014" name="Int. J. Syst. Evol. Microbiol.">
        <title>Complete genome sequence of Corynebacterium casei LMG S-19264T (=DSM 44701T), isolated from a smear-ripened cheese.</title>
        <authorList>
            <consortium name="US DOE Joint Genome Institute (JGI-PGF)"/>
            <person name="Walter F."/>
            <person name="Albersmeier A."/>
            <person name="Kalinowski J."/>
            <person name="Ruckert C."/>
        </authorList>
    </citation>
    <scope>NUCLEOTIDE SEQUENCE [LARGE SCALE GENOMIC DNA]</scope>
    <source>
        <strain evidence="7 8">KCTC 12285</strain>
    </source>
</reference>
<dbReference type="GO" id="GO:0003700">
    <property type="term" value="F:DNA-binding transcription factor activity"/>
    <property type="evidence" value="ECO:0007669"/>
    <property type="project" value="InterPro"/>
</dbReference>
<comment type="similarity">
    <text evidence="1">In the C-terminal section; belongs to the class-I pyridoxal-phosphate-dependent aminotransferase family.</text>
</comment>
<keyword evidence="3" id="KW-0805">Transcription regulation</keyword>
<evidence type="ECO:0000256" key="4">
    <source>
        <dbReference type="ARBA" id="ARBA00023125"/>
    </source>
</evidence>
<dbReference type="PANTHER" id="PTHR46577">
    <property type="entry name" value="HTH-TYPE TRANSCRIPTIONAL REGULATORY PROTEIN GABR"/>
    <property type="match status" value="1"/>
</dbReference>
<dbReference type="Gene3D" id="3.40.640.10">
    <property type="entry name" value="Type I PLP-dependent aspartate aminotransferase-like (Major domain)"/>
    <property type="match status" value="1"/>
</dbReference>
<evidence type="ECO:0000313" key="8">
    <source>
        <dbReference type="Proteomes" id="UP000601108"/>
    </source>
</evidence>
<dbReference type="SUPFAM" id="SSF53383">
    <property type="entry name" value="PLP-dependent transferases"/>
    <property type="match status" value="1"/>
</dbReference>
<dbReference type="InterPro" id="IPR036388">
    <property type="entry name" value="WH-like_DNA-bd_sf"/>
</dbReference>
<dbReference type="PRINTS" id="PR00035">
    <property type="entry name" value="HTHGNTR"/>
</dbReference>
<keyword evidence="8" id="KW-1185">Reference proteome</keyword>
<evidence type="ECO:0000256" key="2">
    <source>
        <dbReference type="ARBA" id="ARBA00022898"/>
    </source>
</evidence>
<evidence type="ECO:0000256" key="5">
    <source>
        <dbReference type="ARBA" id="ARBA00023163"/>
    </source>
</evidence>
<dbReference type="AlphaFoldDB" id="A0A918JYI7"/>
<dbReference type="InterPro" id="IPR004839">
    <property type="entry name" value="Aminotransferase_I/II_large"/>
</dbReference>
<dbReference type="InterPro" id="IPR051446">
    <property type="entry name" value="HTH_trans_reg/aminotransferase"/>
</dbReference>
<keyword evidence="4" id="KW-0238">DNA-binding</keyword>
<dbReference type="EMBL" id="BMWS01000046">
    <property type="protein sequence ID" value="GGX34400.1"/>
    <property type="molecule type" value="Genomic_DNA"/>
</dbReference>
<dbReference type="InterPro" id="IPR015421">
    <property type="entry name" value="PyrdxlP-dep_Trfase_major"/>
</dbReference>
<dbReference type="InterPro" id="IPR015424">
    <property type="entry name" value="PyrdxlP-dep_Trfase"/>
</dbReference>
<dbReference type="PROSITE" id="PS50949">
    <property type="entry name" value="HTH_GNTR"/>
    <property type="match status" value="1"/>
</dbReference>
<dbReference type="Gene3D" id="1.10.10.10">
    <property type="entry name" value="Winged helix-like DNA-binding domain superfamily/Winged helix DNA-binding domain"/>
    <property type="match status" value="1"/>
</dbReference>
<dbReference type="Proteomes" id="UP000601108">
    <property type="component" value="Unassembled WGS sequence"/>
</dbReference>
<proteinExistence type="inferred from homology"/>
<sequence length="471" mass="53078">MLRPWKLELKINFESAIPIYLQIVDGIIDDIKSGKVQGGSALPGSRPLAKILEVNRNTVVKAIEILTAEGWLVSRERQGVFVANDIPNLKQDGLGIKKAHSTLKLVATPKIIFDDGIPDSKLAPMSELSRAYRRVFNQKARWKMMGYGNAVGTLEFREAIVQMLNYKRGLCTTVEEIAITRGSQMAMYLSAQVLLGLGDIVIVESPGYRPGWQAMESSGAKIVPVNVDSEGIEIEHIERLLKIHSNIKAVLLTPHHHYPTTVTLSLSRRLRLIELSNHYGFTIIEDDYDHDFHYHQRPVLPLSSHKEAHNCIYIGSMSKVVAPALRIGYVIGSIDMIQRIAKLRKGMDVQGDTIMELAVLDLIESGEMRRHIKRATSHYLKKRDFFNTLVIDRLKDKVSYDLPEGGLAFWLRPKYETDIFRLSENLLKKDIKIITPDKFGTDRTINGIRLGFASLSEDQLEKGVSEIAKCI</sequence>
<dbReference type="PANTHER" id="PTHR46577:SF2">
    <property type="entry name" value="TRANSCRIPTIONAL REGULATORY PROTEIN"/>
    <property type="match status" value="1"/>
</dbReference>
<dbReference type="GO" id="GO:0003677">
    <property type="term" value="F:DNA binding"/>
    <property type="evidence" value="ECO:0007669"/>
    <property type="project" value="UniProtKB-KW"/>
</dbReference>
<dbReference type="Pfam" id="PF00392">
    <property type="entry name" value="GntR"/>
    <property type="match status" value="1"/>
</dbReference>
<dbReference type="InterPro" id="IPR000524">
    <property type="entry name" value="Tscrpt_reg_HTH_GntR"/>
</dbReference>
<evidence type="ECO:0000256" key="1">
    <source>
        <dbReference type="ARBA" id="ARBA00005384"/>
    </source>
</evidence>
<dbReference type="SUPFAM" id="SSF46785">
    <property type="entry name" value="Winged helix' DNA-binding domain"/>
    <property type="match status" value="1"/>
</dbReference>
<organism evidence="7 8">
    <name type="scientific">Aquimarina muelleri</name>
    <dbReference type="NCBI Taxonomy" id="279356"/>
    <lineage>
        <taxon>Bacteria</taxon>
        <taxon>Pseudomonadati</taxon>
        <taxon>Bacteroidota</taxon>
        <taxon>Flavobacteriia</taxon>
        <taxon>Flavobacteriales</taxon>
        <taxon>Flavobacteriaceae</taxon>
        <taxon>Aquimarina</taxon>
    </lineage>
</organism>
<dbReference type="RefSeq" id="WP_027413906.1">
    <property type="nucleotide sequence ID" value="NZ_BMWS01000046.1"/>
</dbReference>
<evidence type="ECO:0000313" key="7">
    <source>
        <dbReference type="EMBL" id="GGX34400.1"/>
    </source>
</evidence>
<protein>
    <submittedName>
        <fullName evidence="7">GntR family transcriptional regulator</fullName>
    </submittedName>
</protein>
<dbReference type="InterPro" id="IPR036390">
    <property type="entry name" value="WH_DNA-bd_sf"/>
</dbReference>